<evidence type="ECO:0008006" key="3">
    <source>
        <dbReference type="Google" id="ProtNLM"/>
    </source>
</evidence>
<dbReference type="Gene3D" id="1.10.150.750">
    <property type="match status" value="1"/>
</dbReference>
<organism evidence="1 2">
    <name type="scientific">Polyporus arcularius HHB13444</name>
    <dbReference type="NCBI Taxonomy" id="1314778"/>
    <lineage>
        <taxon>Eukaryota</taxon>
        <taxon>Fungi</taxon>
        <taxon>Dikarya</taxon>
        <taxon>Basidiomycota</taxon>
        <taxon>Agaricomycotina</taxon>
        <taxon>Agaricomycetes</taxon>
        <taxon>Polyporales</taxon>
        <taxon>Polyporaceae</taxon>
        <taxon>Polyporus</taxon>
    </lineage>
</organism>
<dbReference type="InParanoid" id="A0A5C3NPG9"/>
<reference evidence="1 2" key="1">
    <citation type="journal article" date="2019" name="Nat. Ecol. Evol.">
        <title>Megaphylogeny resolves global patterns of mushroom evolution.</title>
        <authorList>
            <person name="Varga T."/>
            <person name="Krizsan K."/>
            <person name="Foldi C."/>
            <person name="Dima B."/>
            <person name="Sanchez-Garcia M."/>
            <person name="Sanchez-Ramirez S."/>
            <person name="Szollosi G.J."/>
            <person name="Szarkandi J.G."/>
            <person name="Papp V."/>
            <person name="Albert L."/>
            <person name="Andreopoulos W."/>
            <person name="Angelini C."/>
            <person name="Antonin V."/>
            <person name="Barry K.W."/>
            <person name="Bougher N.L."/>
            <person name="Buchanan P."/>
            <person name="Buyck B."/>
            <person name="Bense V."/>
            <person name="Catcheside P."/>
            <person name="Chovatia M."/>
            <person name="Cooper J."/>
            <person name="Damon W."/>
            <person name="Desjardin D."/>
            <person name="Finy P."/>
            <person name="Geml J."/>
            <person name="Haridas S."/>
            <person name="Hughes K."/>
            <person name="Justo A."/>
            <person name="Karasinski D."/>
            <person name="Kautmanova I."/>
            <person name="Kiss B."/>
            <person name="Kocsube S."/>
            <person name="Kotiranta H."/>
            <person name="LaButti K.M."/>
            <person name="Lechner B.E."/>
            <person name="Liimatainen K."/>
            <person name="Lipzen A."/>
            <person name="Lukacs Z."/>
            <person name="Mihaltcheva S."/>
            <person name="Morgado L.N."/>
            <person name="Niskanen T."/>
            <person name="Noordeloos M.E."/>
            <person name="Ohm R.A."/>
            <person name="Ortiz-Santana B."/>
            <person name="Ovrebo C."/>
            <person name="Racz N."/>
            <person name="Riley R."/>
            <person name="Savchenko A."/>
            <person name="Shiryaev A."/>
            <person name="Soop K."/>
            <person name="Spirin V."/>
            <person name="Szebenyi C."/>
            <person name="Tomsovsky M."/>
            <person name="Tulloss R.E."/>
            <person name="Uehling J."/>
            <person name="Grigoriev I.V."/>
            <person name="Vagvolgyi C."/>
            <person name="Papp T."/>
            <person name="Martin F.M."/>
            <person name="Miettinen O."/>
            <person name="Hibbett D.S."/>
            <person name="Nagy L.G."/>
        </authorList>
    </citation>
    <scope>NUCLEOTIDE SEQUENCE [LARGE SCALE GENOMIC DNA]</scope>
    <source>
        <strain evidence="1 2">HHB13444</strain>
    </source>
</reference>
<dbReference type="Proteomes" id="UP000308197">
    <property type="component" value="Unassembled WGS sequence"/>
</dbReference>
<dbReference type="InterPro" id="IPR036412">
    <property type="entry name" value="HAD-like_sf"/>
</dbReference>
<dbReference type="Gene3D" id="3.40.50.1000">
    <property type="entry name" value="HAD superfamily/HAD-like"/>
    <property type="match status" value="1"/>
</dbReference>
<name>A0A5C3NPG9_9APHY</name>
<proteinExistence type="predicted"/>
<gene>
    <name evidence="1" type="ORF">K466DRAFT_570791</name>
</gene>
<keyword evidence="2" id="KW-1185">Reference proteome</keyword>
<dbReference type="AlphaFoldDB" id="A0A5C3NPG9"/>
<sequence length="270" mass="29915">MFLPWEFPRVPYRYPVVPLGRTKVIVFDIIGTIMDRENAIAAALRPWAMQSPIRHTVSLDLVVGRFLTFEAMAERDAQIAGSPASLATFARSALMDLVRDLQLDIDEHSSTFTETLKHVLSPIPYPDVETSIRTLKERGYTLVCLPAHSATTMQQLRSSLPPAFVDDDVVQTWSQHISTHFVAPALFFSSLRSFCESLVKETLQPSEILVVSSSVGRVLHAAIFTGYATAWMRRPGNFEGGFEFIVGDDENSCPVPSVVASGLMELTAKL</sequence>
<protein>
    <recommendedName>
        <fullName evidence="3">HAD-like protein</fullName>
    </recommendedName>
</protein>
<dbReference type="EMBL" id="ML212490">
    <property type="protein sequence ID" value="TFK78507.1"/>
    <property type="molecule type" value="Genomic_DNA"/>
</dbReference>
<accession>A0A5C3NPG9</accession>
<dbReference type="InterPro" id="IPR023214">
    <property type="entry name" value="HAD_sf"/>
</dbReference>
<dbReference type="SUPFAM" id="SSF56784">
    <property type="entry name" value="HAD-like"/>
    <property type="match status" value="1"/>
</dbReference>
<evidence type="ECO:0000313" key="1">
    <source>
        <dbReference type="EMBL" id="TFK78507.1"/>
    </source>
</evidence>
<evidence type="ECO:0000313" key="2">
    <source>
        <dbReference type="Proteomes" id="UP000308197"/>
    </source>
</evidence>